<feature type="active site" description="Nucleophile" evidence="9">
    <location>
        <position position="411"/>
    </location>
</feature>
<dbReference type="InterPro" id="IPR051792">
    <property type="entry name" value="GGT_bact"/>
</dbReference>
<keyword evidence="6 11" id="KW-0865">Zymogen</keyword>
<evidence type="ECO:0000256" key="10">
    <source>
        <dbReference type="PIRSR" id="PIRSR600101-2"/>
    </source>
</evidence>
<feature type="chain" id="PRO_5018324893" description="Glutathione hydrolase proenzyme" evidence="13">
    <location>
        <begin position="34"/>
        <end position="601"/>
    </location>
</feature>
<dbReference type="PANTHER" id="PTHR43199">
    <property type="entry name" value="GLUTATHIONE HYDROLASE"/>
    <property type="match status" value="1"/>
</dbReference>
<feature type="region of interest" description="Disordered" evidence="12">
    <location>
        <begin position="457"/>
        <end position="477"/>
    </location>
</feature>
<keyword evidence="11" id="KW-0317">Glutathione biosynthesis</keyword>
<dbReference type="PANTHER" id="PTHR43199:SF1">
    <property type="entry name" value="GLUTATHIONE HYDROLASE PROENZYME"/>
    <property type="match status" value="1"/>
</dbReference>
<feature type="binding site" evidence="10">
    <location>
        <position position="453"/>
    </location>
    <ligand>
        <name>L-glutamate</name>
        <dbReference type="ChEBI" id="CHEBI:29985"/>
    </ligand>
</feature>
<organism evidence="14 15">
    <name type="scientific">Amycolatopsis thermoflava</name>
    <dbReference type="NCBI Taxonomy" id="84480"/>
    <lineage>
        <taxon>Bacteria</taxon>
        <taxon>Bacillati</taxon>
        <taxon>Actinomycetota</taxon>
        <taxon>Actinomycetes</taxon>
        <taxon>Pseudonocardiales</taxon>
        <taxon>Pseudonocardiaceae</taxon>
        <taxon>Amycolatopsis</taxon>
        <taxon>Amycolatopsis methanolica group</taxon>
    </lineage>
</organism>
<feature type="binding site" evidence="10">
    <location>
        <position position="114"/>
    </location>
    <ligand>
        <name>L-glutamate</name>
        <dbReference type="ChEBI" id="CHEBI:29985"/>
    </ligand>
</feature>
<comment type="catalytic activity">
    <reaction evidence="1 11">
        <text>an S-substituted glutathione + H2O = an S-substituted L-cysteinylglycine + L-glutamate</text>
        <dbReference type="Rhea" id="RHEA:59468"/>
        <dbReference type="ChEBI" id="CHEBI:15377"/>
        <dbReference type="ChEBI" id="CHEBI:29985"/>
        <dbReference type="ChEBI" id="CHEBI:90779"/>
        <dbReference type="ChEBI" id="CHEBI:143103"/>
        <dbReference type="EC" id="3.4.19.13"/>
    </reaction>
</comment>
<evidence type="ECO:0000256" key="11">
    <source>
        <dbReference type="RuleBase" id="RU368036"/>
    </source>
</evidence>
<dbReference type="GO" id="GO:0036374">
    <property type="term" value="F:glutathione hydrolase activity"/>
    <property type="evidence" value="ECO:0007669"/>
    <property type="project" value="UniProtKB-UniRule"/>
</dbReference>
<evidence type="ECO:0000313" key="15">
    <source>
        <dbReference type="Proteomes" id="UP000274843"/>
    </source>
</evidence>
<evidence type="ECO:0000256" key="12">
    <source>
        <dbReference type="SAM" id="MobiDB-lite"/>
    </source>
</evidence>
<dbReference type="AlphaFoldDB" id="A0A3N2H4F6"/>
<dbReference type="EC" id="3.4.19.13" evidence="11"/>
<name>A0A3N2H4F6_9PSEU</name>
<comment type="catalytic activity">
    <reaction evidence="8 11">
        <text>an N-terminal (5-L-glutamyl)-[peptide] + an alpha-amino acid = 5-L-glutamyl amino acid + an N-terminal L-alpha-aminoacyl-[peptide]</text>
        <dbReference type="Rhea" id="RHEA:23904"/>
        <dbReference type="Rhea" id="RHEA-COMP:9780"/>
        <dbReference type="Rhea" id="RHEA-COMP:9795"/>
        <dbReference type="ChEBI" id="CHEBI:77644"/>
        <dbReference type="ChEBI" id="CHEBI:78597"/>
        <dbReference type="ChEBI" id="CHEBI:78599"/>
        <dbReference type="ChEBI" id="CHEBI:78608"/>
        <dbReference type="EC" id="2.3.2.2"/>
    </reaction>
</comment>
<protein>
    <recommendedName>
        <fullName evidence="11">Glutathione hydrolase proenzyme</fullName>
        <ecNumber evidence="11">2.3.2.2</ecNumber>
        <ecNumber evidence="11">3.4.19.13</ecNumber>
    </recommendedName>
    <component>
        <recommendedName>
            <fullName evidence="11">Glutathione hydrolase large chain</fullName>
        </recommendedName>
    </component>
    <component>
        <recommendedName>
            <fullName evidence="11">Glutathione hydrolase small chain</fullName>
        </recommendedName>
    </component>
</protein>
<feature type="binding site" evidence="10">
    <location>
        <begin position="477"/>
        <end position="478"/>
    </location>
    <ligand>
        <name>L-glutamate</name>
        <dbReference type="ChEBI" id="CHEBI:29985"/>
    </ligand>
</feature>
<feature type="binding site" evidence="10">
    <location>
        <position position="499"/>
    </location>
    <ligand>
        <name>L-glutamate</name>
        <dbReference type="ChEBI" id="CHEBI:29985"/>
    </ligand>
</feature>
<evidence type="ECO:0000256" key="13">
    <source>
        <dbReference type="SAM" id="SignalP"/>
    </source>
</evidence>
<dbReference type="Gene3D" id="1.10.246.130">
    <property type="match status" value="1"/>
</dbReference>
<dbReference type="Pfam" id="PF01019">
    <property type="entry name" value="G_glu_transpept"/>
    <property type="match status" value="1"/>
</dbReference>
<evidence type="ECO:0000256" key="7">
    <source>
        <dbReference type="ARBA" id="ARBA00023315"/>
    </source>
</evidence>
<evidence type="ECO:0000256" key="3">
    <source>
        <dbReference type="ARBA" id="ARBA00009381"/>
    </source>
</evidence>
<dbReference type="UniPathway" id="UPA00204"/>
<evidence type="ECO:0000256" key="6">
    <source>
        <dbReference type="ARBA" id="ARBA00023145"/>
    </source>
</evidence>
<keyword evidence="13" id="KW-0732">Signal</keyword>
<comment type="caution">
    <text evidence="14">The sequence shown here is derived from an EMBL/GenBank/DDBJ whole genome shotgun (WGS) entry which is preliminary data.</text>
</comment>
<gene>
    <name evidence="14" type="ORF">EDD35_6232</name>
</gene>
<comment type="subunit">
    <text evidence="11">This enzyme consists of two polypeptide chains, which are synthesized in precursor form from a single polypeptide.</text>
</comment>
<dbReference type="Gene3D" id="3.60.20.40">
    <property type="match status" value="1"/>
</dbReference>
<dbReference type="InterPro" id="IPR043137">
    <property type="entry name" value="GGT_ssub_C"/>
</dbReference>
<dbReference type="EMBL" id="RKHY01000001">
    <property type="protein sequence ID" value="ROS43812.1"/>
    <property type="molecule type" value="Genomic_DNA"/>
</dbReference>
<keyword evidence="15" id="KW-1185">Reference proteome</keyword>
<dbReference type="PRINTS" id="PR01210">
    <property type="entry name" value="GGTRANSPTASE"/>
</dbReference>
<evidence type="ECO:0000256" key="5">
    <source>
        <dbReference type="ARBA" id="ARBA00022801"/>
    </source>
</evidence>
<reference evidence="14 15" key="1">
    <citation type="submission" date="2018-11" db="EMBL/GenBank/DDBJ databases">
        <title>Sequencing the genomes of 1000 actinobacteria strains.</title>
        <authorList>
            <person name="Klenk H.-P."/>
        </authorList>
    </citation>
    <scope>NUCLEOTIDE SEQUENCE [LARGE SCALE GENOMIC DNA]</scope>
    <source>
        <strain evidence="14 15">DSM 44348</strain>
    </source>
</reference>
<comment type="similarity">
    <text evidence="3 11">Belongs to the gamma-glutamyltransferase family.</text>
</comment>
<evidence type="ECO:0000256" key="8">
    <source>
        <dbReference type="ARBA" id="ARBA00047417"/>
    </source>
</evidence>
<keyword evidence="5 11" id="KW-0378">Hydrolase</keyword>
<dbReference type="NCBIfam" id="TIGR00066">
    <property type="entry name" value="g_glut_trans"/>
    <property type="match status" value="1"/>
</dbReference>
<feature type="signal peptide" evidence="13">
    <location>
        <begin position="1"/>
        <end position="33"/>
    </location>
</feature>
<dbReference type="GO" id="GO:0103068">
    <property type="term" value="F:leukotriene C4 gamma-glutamyl transferase activity"/>
    <property type="evidence" value="ECO:0007669"/>
    <property type="project" value="UniProtKB-EC"/>
</dbReference>
<proteinExistence type="inferred from homology"/>
<evidence type="ECO:0000256" key="2">
    <source>
        <dbReference type="ARBA" id="ARBA00001089"/>
    </source>
</evidence>
<evidence type="ECO:0000256" key="1">
    <source>
        <dbReference type="ARBA" id="ARBA00001049"/>
    </source>
</evidence>
<comment type="catalytic activity">
    <reaction evidence="2 11">
        <text>glutathione + H2O = L-cysteinylglycine + L-glutamate</text>
        <dbReference type="Rhea" id="RHEA:28807"/>
        <dbReference type="ChEBI" id="CHEBI:15377"/>
        <dbReference type="ChEBI" id="CHEBI:29985"/>
        <dbReference type="ChEBI" id="CHEBI:57925"/>
        <dbReference type="ChEBI" id="CHEBI:61694"/>
        <dbReference type="EC" id="3.4.19.13"/>
    </reaction>
</comment>
<evidence type="ECO:0000313" key="14">
    <source>
        <dbReference type="EMBL" id="ROS43812.1"/>
    </source>
</evidence>
<dbReference type="InterPro" id="IPR000101">
    <property type="entry name" value="GGT_peptidase"/>
</dbReference>
<comment type="PTM">
    <text evidence="11">Cleaved by autocatalysis into a large and a small subunit.</text>
</comment>
<evidence type="ECO:0000256" key="9">
    <source>
        <dbReference type="PIRSR" id="PIRSR600101-1"/>
    </source>
</evidence>
<accession>A0A3N2H4F6</accession>
<sequence>MGAEPGRLREMRTLRAFAVLVSAVLLAPGVAYAEEAPPKQPVATGFGGAVASIDADATAIGTRVLAEGGNAVDAAVATAAALGVTDPFSAGIGGGGFFVYYDARTRQVHTLDGRETAPASADENLFVENGQPIPFAEAVTSGLSVGVPGTPATWQDALRKWGTRSLNQVLRPAARLARDGFTVDQTFHTQIANNAQRFSAFPSTRELYLPGGAPPAVGTTFTNPDLAATYETLAREGVRALYRGPIAEEIAATVQQPPVDPAAGLNVRPGKLTTDDIAAYRTVEREPTRTRYRGLDVYGMPAPSSGGLTVGEALNILENFDVARFGEANYLHHFLEASRLAFADRNRWIGDPAFVDVPARELLSQRFADSRACLIDPSRAAVGTVAAGDPRHPQPCAAGTAAPTPYEGENTTHLTVADRWGNVVAYTLTIEQEGGSGIVVPGRGFLLNNELTDFSFTPVTPGVPDPNLPGPGKRPRSSMAPTIILEHGKPLLATGSPGGASIITTVLQVLLGRLDRGLTLEEAIAAPRASQRNSGPAQVEPAFLALPEASDLRSRGQLFSSTPAEIGAATGVERLPDGRWLAAAEPVRRGGGAAQVVHPVP</sequence>
<evidence type="ECO:0000256" key="4">
    <source>
        <dbReference type="ARBA" id="ARBA00022679"/>
    </source>
</evidence>
<comment type="pathway">
    <text evidence="11">Sulfur metabolism; glutathione metabolism.</text>
</comment>
<dbReference type="GO" id="GO:0006751">
    <property type="term" value="P:glutathione catabolic process"/>
    <property type="evidence" value="ECO:0007669"/>
    <property type="project" value="UniProtKB-UniRule"/>
</dbReference>
<dbReference type="Proteomes" id="UP000274843">
    <property type="component" value="Unassembled WGS sequence"/>
</dbReference>
<keyword evidence="4 11" id="KW-0808">Transferase</keyword>
<dbReference type="SUPFAM" id="SSF56235">
    <property type="entry name" value="N-terminal nucleophile aminohydrolases (Ntn hydrolases)"/>
    <property type="match status" value="1"/>
</dbReference>
<dbReference type="InterPro" id="IPR043138">
    <property type="entry name" value="GGT_lsub"/>
</dbReference>
<dbReference type="EC" id="2.3.2.2" evidence="11"/>
<dbReference type="InterPro" id="IPR029055">
    <property type="entry name" value="Ntn_hydrolases_N"/>
</dbReference>
<keyword evidence="7 11" id="KW-0012">Acyltransferase</keyword>
<dbReference type="GO" id="GO:0006750">
    <property type="term" value="P:glutathione biosynthetic process"/>
    <property type="evidence" value="ECO:0007669"/>
    <property type="project" value="UniProtKB-KW"/>
</dbReference>